<feature type="transmembrane region" description="Helical" evidence="1">
    <location>
        <begin position="62"/>
        <end position="84"/>
    </location>
</feature>
<feature type="transmembrane region" description="Helical" evidence="1">
    <location>
        <begin position="161"/>
        <end position="179"/>
    </location>
</feature>
<name>E0S0V8_BUTPB</name>
<dbReference type="eggNOG" id="COG4585">
    <property type="taxonomic scope" value="Bacteria"/>
</dbReference>
<feature type="transmembrane region" description="Helical" evidence="1">
    <location>
        <begin position="36"/>
        <end position="56"/>
    </location>
</feature>
<evidence type="ECO:0000259" key="2">
    <source>
        <dbReference type="Pfam" id="PF14501"/>
    </source>
</evidence>
<reference evidence="3 4" key="1">
    <citation type="journal article" date="2010" name="PLoS ONE">
        <title>The glycobiome of the rumen bacterium Butyrivibrio proteoclasticus B316(T) highlights adaptation to a polysaccharide-rich environment.</title>
        <authorList>
            <person name="Kelly W.J."/>
            <person name="Leahy S.C."/>
            <person name="Altermann E."/>
            <person name="Yeoman C.J."/>
            <person name="Dunne J.C."/>
            <person name="Kong Z."/>
            <person name="Pacheco D.M."/>
            <person name="Li D."/>
            <person name="Noel S.J."/>
            <person name="Moon C.D."/>
            <person name="Cookson A.L."/>
            <person name="Attwood G.T."/>
        </authorList>
    </citation>
    <scope>NUCLEOTIDE SEQUENCE [LARGE SCALE GENOMIC DNA]</scope>
    <source>
        <strain evidence="4">ATCC 51982 / DSM 14932 / B316</strain>
    </source>
</reference>
<dbReference type="CDD" id="cd16935">
    <property type="entry name" value="HATPase_AgrC-ComD-like"/>
    <property type="match status" value="1"/>
</dbReference>
<keyword evidence="4" id="KW-1185">Reference proteome</keyword>
<feature type="transmembrane region" description="Helical" evidence="1">
    <location>
        <begin position="130"/>
        <end position="149"/>
    </location>
</feature>
<dbReference type="Gene3D" id="3.30.565.10">
    <property type="entry name" value="Histidine kinase-like ATPase, C-terminal domain"/>
    <property type="match status" value="1"/>
</dbReference>
<sequence>MFDAEAISQYESIGYMIEVLIAELLFLHAYEKRKLFWVRIPIATVISGIIVSRISYPVATIAIYRFMFFFFIIALTIAVMLICYKGNAFSIASSSIAGVATQHMAYKLMTIFNLIPPVNALIQINIIYRILTEVMIMAIVYVIVYMLVARTQVPDKGSIRLNVLSVIVILICIGVNRLVADTWDISPKLVIASSIYAIICCSFALSIQFYLHKWQQEKAESMVIKGLLSASEKQYEQWKELVEFNNIQMHDLKHMLNRIEKLADKEKLDIPDLTPIRESIEGFAPIVKTGNDVIDVLLRNMGALCRQQGVRFNCVSFTDKLDKFDSMSLYFLFGNAIDNARAGASSVSDEDKRLVDVSLKQFGDSVIIHIWNYFEGDITFEDELPVRKDMENGHGFGLKSIKVMVDKFGGAFKTQVEGDVFHLNIILPLA</sequence>
<dbReference type="STRING" id="515622.bpr_I0690"/>
<dbReference type="InterPro" id="IPR036890">
    <property type="entry name" value="HATPase_C_sf"/>
</dbReference>
<dbReference type="KEGG" id="bpb:bpr_I0690"/>
<dbReference type="Proteomes" id="UP000001299">
    <property type="component" value="Chromosome 1"/>
</dbReference>
<dbReference type="InterPro" id="IPR032834">
    <property type="entry name" value="NatK-like_C"/>
</dbReference>
<dbReference type="GO" id="GO:0004673">
    <property type="term" value="F:protein histidine kinase activity"/>
    <property type="evidence" value="ECO:0007669"/>
    <property type="project" value="UniProtKB-EC"/>
</dbReference>
<dbReference type="EC" id="2.7.13.3" evidence="3"/>
<dbReference type="RefSeq" id="WP_013280089.1">
    <property type="nucleotide sequence ID" value="NC_014387.1"/>
</dbReference>
<keyword evidence="1" id="KW-1133">Transmembrane helix</keyword>
<evidence type="ECO:0000313" key="3">
    <source>
        <dbReference type="EMBL" id="ADL33433.1"/>
    </source>
</evidence>
<dbReference type="SUPFAM" id="SSF55874">
    <property type="entry name" value="ATPase domain of HSP90 chaperone/DNA topoisomerase II/histidine kinase"/>
    <property type="match status" value="1"/>
</dbReference>
<dbReference type="EMBL" id="CP001810">
    <property type="protein sequence ID" value="ADL33433.1"/>
    <property type="molecule type" value="Genomic_DNA"/>
</dbReference>
<gene>
    <name evidence="3" type="ordered locus">bpr_I0690</name>
</gene>
<keyword evidence="3" id="KW-0418">Kinase</keyword>
<dbReference type="AlphaFoldDB" id="E0S0V8"/>
<keyword evidence="1" id="KW-0812">Transmembrane</keyword>
<keyword evidence="1" id="KW-0472">Membrane</keyword>
<accession>E0S0V8</accession>
<organism evidence="3 4">
    <name type="scientific">Butyrivibrio proteoclasticus (strain ATCC 51982 / DSM 14932 / B316)</name>
    <name type="common">Clostridium proteoclasticum</name>
    <dbReference type="NCBI Taxonomy" id="515622"/>
    <lineage>
        <taxon>Bacteria</taxon>
        <taxon>Bacillati</taxon>
        <taxon>Bacillota</taxon>
        <taxon>Clostridia</taxon>
        <taxon>Lachnospirales</taxon>
        <taxon>Lachnospiraceae</taxon>
        <taxon>Butyrivibrio</taxon>
    </lineage>
</organism>
<feature type="transmembrane region" description="Helical" evidence="1">
    <location>
        <begin position="191"/>
        <end position="211"/>
    </location>
</feature>
<protein>
    <submittedName>
        <fullName evidence="3">Two component system histidine kinase</fullName>
        <ecNumber evidence="3">2.7.13.3</ecNumber>
    </submittedName>
</protein>
<dbReference type="HOGENOM" id="CLU_020211_0_0_9"/>
<proteinExistence type="predicted"/>
<evidence type="ECO:0000313" key="4">
    <source>
        <dbReference type="Proteomes" id="UP000001299"/>
    </source>
</evidence>
<keyword evidence="3" id="KW-0808">Transferase</keyword>
<feature type="domain" description="Sensor histidine kinase NatK-like C-terminal" evidence="2">
    <location>
        <begin position="327"/>
        <end position="428"/>
    </location>
</feature>
<dbReference type="Pfam" id="PF14501">
    <property type="entry name" value="HATPase_c_5"/>
    <property type="match status" value="1"/>
</dbReference>
<evidence type="ECO:0000256" key="1">
    <source>
        <dbReference type="SAM" id="Phobius"/>
    </source>
</evidence>